<keyword evidence="1" id="KW-1133">Transmembrane helix</keyword>
<accession>A0A2K1DXL2</accession>
<feature type="transmembrane region" description="Helical" evidence="1">
    <location>
        <begin position="20"/>
        <end position="40"/>
    </location>
</feature>
<dbReference type="Proteomes" id="UP000236641">
    <property type="component" value="Unassembled WGS sequence"/>
</dbReference>
<feature type="transmembrane region" description="Helical" evidence="1">
    <location>
        <begin position="194"/>
        <end position="211"/>
    </location>
</feature>
<evidence type="ECO:0000313" key="3">
    <source>
        <dbReference type="Proteomes" id="UP000236641"/>
    </source>
</evidence>
<proteinExistence type="predicted"/>
<comment type="caution">
    <text evidence="2">The sequence shown here is derived from an EMBL/GenBank/DDBJ whole genome shotgun (WGS) entry which is preliminary data.</text>
</comment>
<name>A0A2K1DXL2_9FLAO</name>
<feature type="transmembrane region" description="Helical" evidence="1">
    <location>
        <begin position="60"/>
        <end position="79"/>
    </location>
</feature>
<gene>
    <name evidence="2" type="ORF">C1T31_09565</name>
</gene>
<protein>
    <submittedName>
        <fullName evidence="2">Uncharacterized protein</fullName>
    </submittedName>
</protein>
<dbReference type="AlphaFoldDB" id="A0A2K1DXL2"/>
<feature type="transmembrane region" description="Helical" evidence="1">
    <location>
        <begin position="91"/>
        <end position="110"/>
    </location>
</feature>
<organism evidence="2 3">
    <name type="scientific">Hanstruepera neustonica</name>
    <dbReference type="NCBI Taxonomy" id="1445657"/>
    <lineage>
        <taxon>Bacteria</taxon>
        <taxon>Pseudomonadati</taxon>
        <taxon>Bacteroidota</taxon>
        <taxon>Flavobacteriia</taxon>
        <taxon>Flavobacteriales</taxon>
        <taxon>Flavobacteriaceae</taxon>
        <taxon>Hanstruepera</taxon>
    </lineage>
</organism>
<keyword evidence="1" id="KW-0812">Transmembrane</keyword>
<sequence length="216" mass="26000">MSVITGLIVLKNYKSITSRYFIYFLCYVLLFELIASYPRYAIRFGLQDYIKDTLFEKNFWVYNICWSIGSTIFFSWYFYNNIKSLMSKRIIKYVTVLFLFFSCGYMLFSFNNFMATNAKPILLSHVFIIIICALLYFLEMLNSEKLLNFYKTLSFYVATGIFIWMIIETPLIFFDRYSTKSDMDYVVLKWTIRLLINVFMYSLFTFALIYCRPKHD</sequence>
<feature type="transmembrane region" description="Helical" evidence="1">
    <location>
        <begin position="122"/>
        <end position="141"/>
    </location>
</feature>
<dbReference type="EMBL" id="POWF01000006">
    <property type="protein sequence ID" value="PNQ72753.1"/>
    <property type="molecule type" value="Genomic_DNA"/>
</dbReference>
<keyword evidence="3" id="KW-1185">Reference proteome</keyword>
<feature type="transmembrane region" description="Helical" evidence="1">
    <location>
        <begin position="153"/>
        <end position="174"/>
    </location>
</feature>
<evidence type="ECO:0000313" key="2">
    <source>
        <dbReference type="EMBL" id="PNQ72753.1"/>
    </source>
</evidence>
<reference evidence="2 3" key="1">
    <citation type="submission" date="2018-01" db="EMBL/GenBank/DDBJ databases">
        <title>The draft genome of Hanstruepera neustonica JCM19743.</title>
        <authorList>
            <person name="He R.-H."/>
            <person name="Du Z.-J."/>
        </authorList>
    </citation>
    <scope>NUCLEOTIDE SEQUENCE [LARGE SCALE GENOMIC DNA]</scope>
    <source>
        <strain evidence="2 3">JCM19743</strain>
    </source>
</reference>
<evidence type="ECO:0000256" key="1">
    <source>
        <dbReference type="SAM" id="Phobius"/>
    </source>
</evidence>
<keyword evidence="1" id="KW-0472">Membrane</keyword>